<evidence type="ECO:0000256" key="2">
    <source>
        <dbReference type="ARBA" id="ARBA00023043"/>
    </source>
</evidence>
<name>A0A7X2TRF7_9SPIO</name>
<evidence type="ECO:0000256" key="3">
    <source>
        <dbReference type="PROSITE-ProRule" id="PRU00023"/>
    </source>
</evidence>
<dbReference type="PROSITE" id="PS50297">
    <property type="entry name" value="ANK_REP_REGION"/>
    <property type="match status" value="2"/>
</dbReference>
<dbReference type="InterPro" id="IPR002110">
    <property type="entry name" value="Ankyrin_rpt"/>
</dbReference>
<evidence type="ECO:0000256" key="1">
    <source>
        <dbReference type="ARBA" id="ARBA00022737"/>
    </source>
</evidence>
<comment type="caution">
    <text evidence="4">The sequence shown here is derived from an EMBL/GenBank/DDBJ whole genome shotgun (WGS) entry which is preliminary data.</text>
</comment>
<dbReference type="EMBL" id="VUNN01000006">
    <property type="protein sequence ID" value="MSU06095.1"/>
    <property type="molecule type" value="Genomic_DNA"/>
</dbReference>
<keyword evidence="2 3" id="KW-0040">ANK repeat</keyword>
<dbReference type="PANTHER" id="PTHR24198">
    <property type="entry name" value="ANKYRIN REPEAT AND PROTEIN KINASE DOMAIN-CONTAINING PROTEIN"/>
    <property type="match status" value="1"/>
</dbReference>
<dbReference type="Gene3D" id="1.25.40.20">
    <property type="entry name" value="Ankyrin repeat-containing domain"/>
    <property type="match status" value="1"/>
</dbReference>
<sequence>MAKSTDSLNKKLLQAAITATKASDVKKLVEAGADINVHNEWGLTPVMLAAQYNHCVAVLKALVELGGDIHEAEPKYRSNALHLAANNSDNPKVIEALLAAGANIDARNYLGETALIMAVNNNSETKIATQLIKSGADINVCDYQGHSVLDYAKAVKKTYLINLLKSNGAK</sequence>
<feature type="repeat" description="ANK" evidence="3">
    <location>
        <begin position="76"/>
        <end position="109"/>
    </location>
</feature>
<evidence type="ECO:0000313" key="5">
    <source>
        <dbReference type="Proteomes" id="UP000460549"/>
    </source>
</evidence>
<feature type="repeat" description="ANK" evidence="3">
    <location>
        <begin position="41"/>
        <end position="74"/>
    </location>
</feature>
<protein>
    <submittedName>
        <fullName evidence="4">Ankyrin repeat domain-containing protein</fullName>
    </submittedName>
</protein>
<feature type="repeat" description="ANK" evidence="3">
    <location>
        <begin position="110"/>
        <end position="143"/>
    </location>
</feature>
<dbReference type="PANTHER" id="PTHR24198:SF165">
    <property type="entry name" value="ANKYRIN REPEAT-CONTAINING PROTEIN-RELATED"/>
    <property type="match status" value="1"/>
</dbReference>
<evidence type="ECO:0000313" key="4">
    <source>
        <dbReference type="EMBL" id="MSU06095.1"/>
    </source>
</evidence>
<dbReference type="AlphaFoldDB" id="A0A7X2TRF7"/>
<dbReference type="SUPFAM" id="SSF48403">
    <property type="entry name" value="Ankyrin repeat"/>
    <property type="match status" value="1"/>
</dbReference>
<keyword evidence="5" id="KW-1185">Reference proteome</keyword>
<organism evidence="4 5">
    <name type="scientific">Bullifex porci</name>
    <dbReference type="NCBI Taxonomy" id="2606638"/>
    <lineage>
        <taxon>Bacteria</taxon>
        <taxon>Pseudomonadati</taxon>
        <taxon>Spirochaetota</taxon>
        <taxon>Spirochaetia</taxon>
        <taxon>Spirochaetales</taxon>
        <taxon>Spirochaetaceae</taxon>
        <taxon>Bullifex</taxon>
    </lineage>
</organism>
<dbReference type="InterPro" id="IPR036770">
    <property type="entry name" value="Ankyrin_rpt-contain_sf"/>
</dbReference>
<dbReference type="SMART" id="SM00248">
    <property type="entry name" value="ANK"/>
    <property type="match status" value="4"/>
</dbReference>
<dbReference type="Proteomes" id="UP000460549">
    <property type="component" value="Unassembled WGS sequence"/>
</dbReference>
<dbReference type="Pfam" id="PF00023">
    <property type="entry name" value="Ank"/>
    <property type="match status" value="1"/>
</dbReference>
<accession>A0A7X2TRF7</accession>
<keyword evidence="1" id="KW-0677">Repeat</keyword>
<gene>
    <name evidence="4" type="ORF">FYJ80_04810</name>
</gene>
<reference evidence="4 5" key="1">
    <citation type="submission" date="2019-08" db="EMBL/GenBank/DDBJ databases">
        <title>In-depth cultivation of the pig gut microbiome towards novel bacterial diversity and tailored functional studies.</title>
        <authorList>
            <person name="Wylensek D."/>
            <person name="Hitch T.C.A."/>
            <person name="Clavel T."/>
        </authorList>
    </citation>
    <scope>NUCLEOTIDE SEQUENCE [LARGE SCALE GENOMIC DNA]</scope>
    <source>
        <strain evidence="4 5">NM-380-WT-3C1</strain>
    </source>
</reference>
<dbReference type="PROSITE" id="PS50088">
    <property type="entry name" value="ANK_REPEAT"/>
    <property type="match status" value="3"/>
</dbReference>
<dbReference type="RefSeq" id="WP_154425071.1">
    <property type="nucleotide sequence ID" value="NZ_JAQYGB010000045.1"/>
</dbReference>
<proteinExistence type="predicted"/>
<dbReference type="Pfam" id="PF12796">
    <property type="entry name" value="Ank_2"/>
    <property type="match status" value="1"/>
</dbReference>